<name>A0A6L7ER33_9ACTN</name>
<comment type="caution">
    <text evidence="1">The sequence shown here is derived from an EMBL/GenBank/DDBJ whole genome shotgun (WGS) entry which is preliminary data.</text>
</comment>
<dbReference type="AlphaFoldDB" id="A0A6L7ER33"/>
<dbReference type="Proteomes" id="UP000473325">
    <property type="component" value="Unassembled WGS sequence"/>
</dbReference>
<sequence length="317" mass="33344">MGTIDLGPPQPSPHDLLDGLPRRVALTLPELRFVAARANDAPLPFDLHDPAEPGLDDRLGRSRGAADRRAWSEALERLHDPASSLSRRGLLVGDPEDGAVDLGLLGAVGLLATPSVALDLDVSAGGVQVRSWHRQSGGAVAALSTHDALVFELAWFPTWAWAAELARVAVVPEDLPLHDSTVPSRLTLPHELADAAVEAARTHRSDLVPVLVAQHPGAVTDGVGRVLGEAETVRALTGLATEARGRLRALVADVSGPETTTVGVVSWTLVADGWRALRGQRDVAADGTPGQLRLELQRVIPEDLGAELAPVLAEVSP</sequence>
<gene>
    <name evidence="1" type="ORF">GRQ65_06155</name>
</gene>
<organism evidence="1 2">
    <name type="scientific">Nocardioides flavescens</name>
    <dbReference type="NCBI Taxonomy" id="2691959"/>
    <lineage>
        <taxon>Bacteria</taxon>
        <taxon>Bacillati</taxon>
        <taxon>Actinomycetota</taxon>
        <taxon>Actinomycetes</taxon>
        <taxon>Propionibacteriales</taxon>
        <taxon>Nocardioidaceae</taxon>
        <taxon>Nocardioides</taxon>
    </lineage>
</organism>
<accession>A0A6L7ER33</accession>
<dbReference type="EMBL" id="WUEK01000003">
    <property type="protein sequence ID" value="MXG89130.1"/>
    <property type="molecule type" value="Genomic_DNA"/>
</dbReference>
<evidence type="ECO:0000313" key="1">
    <source>
        <dbReference type="EMBL" id="MXG89130.1"/>
    </source>
</evidence>
<proteinExistence type="predicted"/>
<reference evidence="1 2" key="1">
    <citation type="submission" date="2019-12" db="EMBL/GenBank/DDBJ databases">
        <authorList>
            <person name="Kun Z."/>
        </authorList>
    </citation>
    <scope>NUCLEOTIDE SEQUENCE [LARGE SCALE GENOMIC DNA]</scope>
    <source>
        <strain evidence="1 2">YIM 123512</strain>
    </source>
</reference>
<protein>
    <submittedName>
        <fullName evidence="1">Uncharacterized protein</fullName>
    </submittedName>
</protein>
<evidence type="ECO:0000313" key="2">
    <source>
        <dbReference type="Proteomes" id="UP000473325"/>
    </source>
</evidence>
<dbReference type="RefSeq" id="WP_160876244.1">
    <property type="nucleotide sequence ID" value="NZ_WUEK01000003.1"/>
</dbReference>
<keyword evidence="2" id="KW-1185">Reference proteome</keyword>